<proteinExistence type="predicted"/>
<dbReference type="EMBL" id="CAXLJM020000057">
    <property type="protein sequence ID" value="CAL8118856.1"/>
    <property type="molecule type" value="Genomic_DNA"/>
</dbReference>
<comment type="caution">
    <text evidence="1">The sequence shown here is derived from an EMBL/GenBank/DDBJ whole genome shotgun (WGS) entry which is preliminary data.</text>
</comment>
<protein>
    <submittedName>
        <fullName evidence="1">Uncharacterized protein</fullName>
    </submittedName>
</protein>
<reference evidence="1 2" key="1">
    <citation type="submission" date="2024-08" db="EMBL/GenBank/DDBJ databases">
        <authorList>
            <person name="Cucini C."/>
            <person name="Frati F."/>
        </authorList>
    </citation>
    <scope>NUCLEOTIDE SEQUENCE [LARGE SCALE GENOMIC DNA]</scope>
</reference>
<keyword evidence="2" id="KW-1185">Reference proteome</keyword>
<evidence type="ECO:0000313" key="1">
    <source>
        <dbReference type="EMBL" id="CAL8118856.1"/>
    </source>
</evidence>
<dbReference type="Proteomes" id="UP001642540">
    <property type="component" value="Unassembled WGS sequence"/>
</dbReference>
<evidence type="ECO:0000313" key="2">
    <source>
        <dbReference type="Proteomes" id="UP001642540"/>
    </source>
</evidence>
<organism evidence="1 2">
    <name type="scientific">Orchesella dallaii</name>
    <dbReference type="NCBI Taxonomy" id="48710"/>
    <lineage>
        <taxon>Eukaryota</taxon>
        <taxon>Metazoa</taxon>
        <taxon>Ecdysozoa</taxon>
        <taxon>Arthropoda</taxon>
        <taxon>Hexapoda</taxon>
        <taxon>Collembola</taxon>
        <taxon>Entomobryomorpha</taxon>
        <taxon>Entomobryoidea</taxon>
        <taxon>Orchesellidae</taxon>
        <taxon>Orchesellinae</taxon>
        <taxon>Orchesella</taxon>
    </lineage>
</organism>
<sequence length="149" mass="17102">MCHVCDVESSIRALQKSKTDVESSEVGHFEEKRFCFRCTGDHFSHISKASSLHCVSCRRDHLTILYRDSVLDEKKRVTGSVPNELRGRINEATRKLSAERVNCRGRSSVVREFIDVGSQRSYLLKSTAELLDLEKSWQTAQKRRSQQGR</sequence>
<accession>A0ABP1RAG2</accession>
<name>A0ABP1RAG2_9HEXA</name>
<gene>
    <name evidence="1" type="ORF">ODALV1_LOCUS18300</name>
</gene>